<dbReference type="EMBL" id="CAOQHR010000001">
    <property type="protein sequence ID" value="CAI6272451.1"/>
    <property type="molecule type" value="Genomic_DNA"/>
</dbReference>
<reference evidence="1" key="1">
    <citation type="submission" date="2023-01" db="EMBL/GenBank/DDBJ databases">
        <authorList>
            <person name="Van Ghelder C."/>
            <person name="Rancurel C."/>
        </authorList>
    </citation>
    <scope>NUCLEOTIDE SEQUENCE</scope>
    <source>
        <strain evidence="1">CNCM I-4278</strain>
    </source>
</reference>
<keyword evidence="2" id="KW-1185">Reference proteome</keyword>
<protein>
    <submittedName>
        <fullName evidence="1">Uncharacterized protein</fullName>
    </submittedName>
</protein>
<gene>
    <name evidence="1" type="ORF">PDIGIT_LOCUS1778</name>
</gene>
<dbReference type="AlphaFoldDB" id="A0A9W4U405"/>
<sequence length="183" mass="21128">MQDNHHSYNSGLQGLENRTEEMPLAQRNPALAEKIEQMRLTIAPIVHVCTGNPPDAFPTSMLQLFLLTEPQLDAMAHYYSQASPSPGDNAPNLKHAYPQTMDWTKPFLQNDPSLPDSCKLTDVERLRVKMRMFARFIGMRGAETPRWEYERQVEILRNKIQRSVRDEEVALNKFYRGPDPRMS</sequence>
<proteinExistence type="predicted"/>
<name>A0A9W4U405_9PLEO</name>
<organism evidence="1 2">
    <name type="scientific">Periconia digitata</name>
    <dbReference type="NCBI Taxonomy" id="1303443"/>
    <lineage>
        <taxon>Eukaryota</taxon>
        <taxon>Fungi</taxon>
        <taxon>Dikarya</taxon>
        <taxon>Ascomycota</taxon>
        <taxon>Pezizomycotina</taxon>
        <taxon>Dothideomycetes</taxon>
        <taxon>Pleosporomycetidae</taxon>
        <taxon>Pleosporales</taxon>
        <taxon>Massarineae</taxon>
        <taxon>Periconiaceae</taxon>
        <taxon>Periconia</taxon>
    </lineage>
</organism>
<evidence type="ECO:0000313" key="1">
    <source>
        <dbReference type="EMBL" id="CAI6272451.1"/>
    </source>
</evidence>
<evidence type="ECO:0000313" key="2">
    <source>
        <dbReference type="Proteomes" id="UP001152607"/>
    </source>
</evidence>
<dbReference type="Proteomes" id="UP001152607">
    <property type="component" value="Unassembled WGS sequence"/>
</dbReference>
<accession>A0A9W4U405</accession>
<comment type="caution">
    <text evidence="1">The sequence shown here is derived from an EMBL/GenBank/DDBJ whole genome shotgun (WGS) entry which is preliminary data.</text>
</comment>
<dbReference type="OrthoDB" id="4156665at2759"/>